<keyword evidence="3 6" id="KW-0378">Hydrolase</keyword>
<keyword evidence="7" id="KW-1185">Reference proteome</keyword>
<dbReference type="GO" id="GO:0005829">
    <property type="term" value="C:cytosol"/>
    <property type="evidence" value="ECO:0007669"/>
    <property type="project" value="TreeGrafter"/>
</dbReference>
<dbReference type="Pfam" id="PF02142">
    <property type="entry name" value="MGS"/>
    <property type="match status" value="1"/>
</dbReference>
<evidence type="ECO:0000256" key="3">
    <source>
        <dbReference type="ARBA" id="ARBA00022801"/>
    </source>
</evidence>
<sequence>MLEAGLPVRAVSEVTGFPEILDGRVKTLHPHIHGPLLADKDNPAHLQTLAERNLLPLDLICVNLYNFAGALEQNLDIRDCIEQIDIGGPTMLRAAAKNFHSVLVVPDPEFYSRIMGELASQHYRVSLALRRETAARTFRLTSNYDAMIAQHLAKVDGASQN</sequence>
<name>A0A1G6AUW9_9BACT</name>
<dbReference type="SUPFAM" id="SSF52335">
    <property type="entry name" value="Methylglyoxal synthase-like"/>
    <property type="match status" value="1"/>
</dbReference>
<gene>
    <name evidence="6" type="ORF">SAMN05660653_00581</name>
</gene>
<organism evidence="6 7">
    <name type="scientific">Desulfonatronum thiosulfatophilum</name>
    <dbReference type="NCBI Taxonomy" id="617002"/>
    <lineage>
        <taxon>Bacteria</taxon>
        <taxon>Pseudomonadati</taxon>
        <taxon>Thermodesulfobacteriota</taxon>
        <taxon>Desulfovibrionia</taxon>
        <taxon>Desulfovibrionales</taxon>
        <taxon>Desulfonatronaceae</taxon>
        <taxon>Desulfonatronum</taxon>
    </lineage>
</organism>
<dbReference type="Gene3D" id="3.40.50.1380">
    <property type="entry name" value="Methylglyoxal synthase-like domain"/>
    <property type="match status" value="1"/>
</dbReference>
<dbReference type="Pfam" id="PF01808">
    <property type="entry name" value="AICARFT_IMPCHas"/>
    <property type="match status" value="1"/>
</dbReference>
<dbReference type="GO" id="GO:0003937">
    <property type="term" value="F:IMP cyclohydrolase activity"/>
    <property type="evidence" value="ECO:0007669"/>
    <property type="project" value="InterPro"/>
</dbReference>
<keyword evidence="2" id="KW-0658">Purine biosynthesis</keyword>
<evidence type="ECO:0000256" key="2">
    <source>
        <dbReference type="ARBA" id="ARBA00022755"/>
    </source>
</evidence>
<proteinExistence type="predicted"/>
<dbReference type="GO" id="GO:0004643">
    <property type="term" value="F:phosphoribosylaminoimidazolecarboxamide formyltransferase activity"/>
    <property type="evidence" value="ECO:0007669"/>
    <property type="project" value="InterPro"/>
</dbReference>
<dbReference type="InterPro" id="IPR011607">
    <property type="entry name" value="MGS-like_dom"/>
</dbReference>
<dbReference type="PANTHER" id="PTHR11692:SF0">
    <property type="entry name" value="BIFUNCTIONAL PURINE BIOSYNTHESIS PROTEIN ATIC"/>
    <property type="match status" value="1"/>
</dbReference>
<reference evidence="6 7" key="1">
    <citation type="submission" date="2016-10" db="EMBL/GenBank/DDBJ databases">
        <authorList>
            <person name="de Groot N.N."/>
        </authorList>
    </citation>
    <scope>NUCLEOTIDE SEQUENCE [LARGE SCALE GENOMIC DNA]</scope>
    <source>
        <strain evidence="6 7">ASO4-2</strain>
    </source>
</reference>
<dbReference type="AlphaFoldDB" id="A0A1G6AUW9"/>
<dbReference type="CDD" id="cd01421">
    <property type="entry name" value="IMPCH"/>
    <property type="match status" value="1"/>
</dbReference>
<evidence type="ECO:0000256" key="4">
    <source>
        <dbReference type="ARBA" id="ARBA00023268"/>
    </source>
</evidence>
<dbReference type="Proteomes" id="UP000198771">
    <property type="component" value="Unassembled WGS sequence"/>
</dbReference>
<dbReference type="GO" id="GO:0006189">
    <property type="term" value="P:'de novo' IMP biosynthetic process"/>
    <property type="evidence" value="ECO:0007669"/>
    <property type="project" value="TreeGrafter"/>
</dbReference>
<keyword evidence="1 6" id="KW-0808">Transferase</keyword>
<feature type="domain" description="MGS-like" evidence="5">
    <location>
        <begin position="1"/>
        <end position="106"/>
    </location>
</feature>
<accession>A0A1G6AUW9</accession>
<protein>
    <submittedName>
        <fullName evidence="6">Phosphoribosylaminoimidazolecarboxamide formyltransferase / IMP cyclohydrolase</fullName>
    </submittedName>
</protein>
<dbReference type="FunFam" id="3.40.50.1380:FF:000001">
    <property type="entry name" value="Bifunctional purine biosynthesis protein PurH"/>
    <property type="match status" value="1"/>
</dbReference>
<dbReference type="PROSITE" id="PS51855">
    <property type="entry name" value="MGS"/>
    <property type="match status" value="1"/>
</dbReference>
<evidence type="ECO:0000256" key="1">
    <source>
        <dbReference type="ARBA" id="ARBA00022679"/>
    </source>
</evidence>
<dbReference type="InterPro" id="IPR002695">
    <property type="entry name" value="PurH-like"/>
</dbReference>
<dbReference type="EMBL" id="FMXO01000003">
    <property type="protein sequence ID" value="SDB12181.1"/>
    <property type="molecule type" value="Genomic_DNA"/>
</dbReference>
<evidence type="ECO:0000259" key="5">
    <source>
        <dbReference type="PROSITE" id="PS51855"/>
    </source>
</evidence>
<evidence type="ECO:0000313" key="7">
    <source>
        <dbReference type="Proteomes" id="UP000198771"/>
    </source>
</evidence>
<dbReference type="STRING" id="617002.SAMN05660653_00581"/>
<dbReference type="SMART" id="SM00851">
    <property type="entry name" value="MGS"/>
    <property type="match status" value="1"/>
</dbReference>
<dbReference type="InterPro" id="IPR036914">
    <property type="entry name" value="MGS-like_dom_sf"/>
</dbReference>
<keyword evidence="4" id="KW-0511">Multifunctional enzyme</keyword>
<evidence type="ECO:0000313" key="6">
    <source>
        <dbReference type="EMBL" id="SDB12181.1"/>
    </source>
</evidence>
<dbReference type="PANTHER" id="PTHR11692">
    <property type="entry name" value="BIFUNCTIONAL PURINE BIOSYNTHESIS PROTEIN PURH"/>
    <property type="match status" value="1"/>
</dbReference>